<organism evidence="1 2">
    <name type="scientific">Aquella oligotrophica</name>
    <dbReference type="NCBI Taxonomy" id="2067065"/>
    <lineage>
        <taxon>Bacteria</taxon>
        <taxon>Pseudomonadati</taxon>
        <taxon>Pseudomonadota</taxon>
        <taxon>Betaproteobacteria</taxon>
        <taxon>Neisseriales</taxon>
        <taxon>Neisseriaceae</taxon>
        <taxon>Aquella</taxon>
    </lineage>
</organism>
<dbReference type="SUPFAM" id="SSF46894">
    <property type="entry name" value="C-terminal effector domain of the bipartite response regulators"/>
    <property type="match status" value="1"/>
</dbReference>
<protein>
    <submittedName>
        <fullName evidence="1">Uncharacterized protein</fullName>
    </submittedName>
</protein>
<dbReference type="KEGG" id="nba:CUN60_06350"/>
<dbReference type="Proteomes" id="UP000236655">
    <property type="component" value="Chromosome"/>
</dbReference>
<dbReference type="RefSeq" id="WP_102951228.1">
    <property type="nucleotide sequence ID" value="NZ_CP024847.1"/>
</dbReference>
<evidence type="ECO:0000313" key="2">
    <source>
        <dbReference type="Proteomes" id="UP000236655"/>
    </source>
</evidence>
<dbReference type="GO" id="GO:0003677">
    <property type="term" value="F:DNA binding"/>
    <property type="evidence" value="ECO:0007669"/>
    <property type="project" value="InterPro"/>
</dbReference>
<dbReference type="AlphaFoldDB" id="A0A2I7N664"/>
<accession>A0A2I7N664</accession>
<dbReference type="Gene3D" id="1.10.10.10">
    <property type="entry name" value="Winged helix-like DNA-binding domain superfamily/Winged helix DNA-binding domain"/>
    <property type="match status" value="1"/>
</dbReference>
<sequence>MSGGDSISLNDHDFLELIINSFKNFDQVIRGWCTLIRGTDLSVKYASPLYIKVFHPEKNDNFEFVQTNPKHLQEQQNIDLNQVIKERKKVRSFAITEFDDKLQPFSLEKSPIINPATDNVVGIFCSYRTLSFISMQLQIIRSLGVFDCDYSIDISKYKLTTREKEAIFLFLSGLSSKDIAFTLSKITGRDISKSTIDSLFRDQLFVKFEVYNRDALFAKLIRLGFDRYVPTDLLPKVEMPVSELIAY</sequence>
<name>A0A2I7N664_9NEIS</name>
<dbReference type="GO" id="GO:0006355">
    <property type="term" value="P:regulation of DNA-templated transcription"/>
    <property type="evidence" value="ECO:0007669"/>
    <property type="project" value="InterPro"/>
</dbReference>
<gene>
    <name evidence="1" type="ORF">CUN60_06350</name>
</gene>
<reference evidence="2" key="1">
    <citation type="submission" date="2017-11" db="EMBL/GenBank/DDBJ databases">
        <authorList>
            <person name="Chan K.G."/>
            <person name="Lee L.S."/>
        </authorList>
    </citation>
    <scope>NUCLEOTIDE SEQUENCE [LARGE SCALE GENOMIC DNA]</scope>
    <source>
        <strain evidence="2">DSM 100970</strain>
    </source>
</reference>
<dbReference type="InterPro" id="IPR016032">
    <property type="entry name" value="Sig_transdc_resp-reg_C-effctor"/>
</dbReference>
<evidence type="ECO:0000313" key="1">
    <source>
        <dbReference type="EMBL" id="AUR51932.1"/>
    </source>
</evidence>
<dbReference type="InterPro" id="IPR036388">
    <property type="entry name" value="WH-like_DNA-bd_sf"/>
</dbReference>
<dbReference type="OrthoDB" id="9806477at2"/>
<dbReference type="EMBL" id="CP024847">
    <property type="protein sequence ID" value="AUR51932.1"/>
    <property type="molecule type" value="Genomic_DNA"/>
</dbReference>
<keyword evidence="2" id="KW-1185">Reference proteome</keyword>
<proteinExistence type="predicted"/>